<reference evidence="1 2" key="1">
    <citation type="journal article" date="2016" name="Nat. Commun.">
        <title>Extremotolerant tardigrade genome and improved radiotolerance of human cultured cells by tardigrade-unique protein.</title>
        <authorList>
            <person name="Hashimoto T."/>
            <person name="Horikawa D.D."/>
            <person name="Saito Y."/>
            <person name="Kuwahara H."/>
            <person name="Kozuka-Hata H."/>
            <person name="Shin-I T."/>
            <person name="Minakuchi Y."/>
            <person name="Ohishi K."/>
            <person name="Motoyama A."/>
            <person name="Aizu T."/>
            <person name="Enomoto A."/>
            <person name="Kondo K."/>
            <person name="Tanaka S."/>
            <person name="Hara Y."/>
            <person name="Koshikawa S."/>
            <person name="Sagara H."/>
            <person name="Miura T."/>
            <person name="Yokobori S."/>
            <person name="Miyagawa K."/>
            <person name="Suzuki Y."/>
            <person name="Kubo T."/>
            <person name="Oyama M."/>
            <person name="Kohara Y."/>
            <person name="Fujiyama A."/>
            <person name="Arakawa K."/>
            <person name="Katayama T."/>
            <person name="Toyoda A."/>
            <person name="Kunieda T."/>
        </authorList>
    </citation>
    <scope>NUCLEOTIDE SEQUENCE [LARGE SCALE GENOMIC DNA]</scope>
    <source>
        <strain evidence="1 2">YOKOZUNA-1</strain>
    </source>
</reference>
<accession>A0A1D1W6K7</accession>
<name>A0A1D1W6K7_RAMVA</name>
<sequence>MGAAQLKWTSIFVARRRNCITDTGAALGKLISAFKRIMPLKTNFFAWKMCSGTRLARTVLDPDFGDEIQDEGEDICAQTRNASRDVYSMKLEA</sequence>
<evidence type="ECO:0000313" key="2">
    <source>
        <dbReference type="Proteomes" id="UP000186922"/>
    </source>
</evidence>
<dbReference type="EMBL" id="BDGG01000020">
    <property type="protein sequence ID" value="GAV09050.1"/>
    <property type="molecule type" value="Genomic_DNA"/>
</dbReference>
<gene>
    <name evidence="1" type="primary">RvY_18650-1</name>
    <name evidence="1" type="synonym">RvY_18650.1</name>
    <name evidence="1" type="ORF">RvY_18650</name>
</gene>
<organism evidence="1 2">
    <name type="scientific">Ramazzottius varieornatus</name>
    <name type="common">Water bear</name>
    <name type="synonym">Tardigrade</name>
    <dbReference type="NCBI Taxonomy" id="947166"/>
    <lineage>
        <taxon>Eukaryota</taxon>
        <taxon>Metazoa</taxon>
        <taxon>Ecdysozoa</taxon>
        <taxon>Tardigrada</taxon>
        <taxon>Eutardigrada</taxon>
        <taxon>Parachela</taxon>
        <taxon>Hypsibioidea</taxon>
        <taxon>Ramazzottiidae</taxon>
        <taxon>Ramazzottius</taxon>
    </lineage>
</organism>
<dbReference type="Proteomes" id="UP000186922">
    <property type="component" value="Unassembled WGS sequence"/>
</dbReference>
<proteinExistence type="predicted"/>
<comment type="caution">
    <text evidence="1">The sequence shown here is derived from an EMBL/GenBank/DDBJ whole genome shotgun (WGS) entry which is preliminary data.</text>
</comment>
<keyword evidence="2" id="KW-1185">Reference proteome</keyword>
<dbReference type="AlphaFoldDB" id="A0A1D1W6K7"/>
<protein>
    <submittedName>
        <fullName evidence="1">Uncharacterized protein</fullName>
    </submittedName>
</protein>
<evidence type="ECO:0000313" key="1">
    <source>
        <dbReference type="EMBL" id="GAV09050.1"/>
    </source>
</evidence>